<dbReference type="RefSeq" id="WP_184627514.1">
    <property type="nucleotide sequence ID" value="NZ_JACHCC010000010.1"/>
</dbReference>
<sequence length="431" mass="48212">MEDPKKELIKGIADLFEDYEETYVPGEWESFSKVRKKKYPFFAQWIKIAAVFLLLLSVLPFMFSKFFHQEKAKTVTVMKKGTENHVTQKKPVEDEKPVDVIAANKDYHIKEGQASKNQYDRGSEAVDAFAGIDRMTAVVQPEIIRKDQNSAVRQFSKERLFNDDVAEVARGQVVAAESKIQTVPSRLRKDTVIPGKRNQLSTAEFLLAESKTPVNSTIKKNEHLSKWDFGVQVMPAATSSNLNLGAGLTTAYRLSDKFSLSSGISFLQMEAGGTIPSRGGDVAAVSTLSEKKLTAVDANIKAIDIPIALVFKLNKHFYTSAGVSYFNVISEKRSNTFEQTAQVDKQGVDPQTGYASTYKTLFVEKVDEPTSEKNLKGNSYLGFFNFSVGRQQTLFNKYNIRIEPFIKIPVGKLSSQDLQLMNSGIKFQLSF</sequence>
<gene>
    <name evidence="2" type="ORF">HDF25_003783</name>
</gene>
<reference evidence="2 3" key="1">
    <citation type="submission" date="2020-08" db="EMBL/GenBank/DDBJ databases">
        <title>Genomic Encyclopedia of Type Strains, Phase IV (KMG-V): Genome sequencing to study the core and pangenomes of soil and plant-associated prokaryotes.</title>
        <authorList>
            <person name="Whitman W."/>
        </authorList>
    </citation>
    <scope>NUCLEOTIDE SEQUENCE [LARGE SCALE GENOMIC DNA]</scope>
    <source>
        <strain evidence="2 3">M2T3</strain>
    </source>
</reference>
<evidence type="ECO:0008006" key="4">
    <source>
        <dbReference type="Google" id="ProtNLM"/>
    </source>
</evidence>
<accession>A0A7X0J658</accession>
<proteinExistence type="predicted"/>
<keyword evidence="1" id="KW-0812">Transmembrane</keyword>
<evidence type="ECO:0000256" key="1">
    <source>
        <dbReference type="SAM" id="Phobius"/>
    </source>
</evidence>
<dbReference type="Proteomes" id="UP000521017">
    <property type="component" value="Unassembled WGS sequence"/>
</dbReference>
<protein>
    <recommendedName>
        <fullName evidence="4">Outer membrane protein beta-barrel domain-containing protein</fullName>
    </recommendedName>
</protein>
<feature type="transmembrane region" description="Helical" evidence="1">
    <location>
        <begin position="45"/>
        <end position="63"/>
    </location>
</feature>
<dbReference type="AlphaFoldDB" id="A0A7X0J658"/>
<evidence type="ECO:0000313" key="2">
    <source>
        <dbReference type="EMBL" id="MBB6501608.1"/>
    </source>
</evidence>
<dbReference type="EMBL" id="JACHCC010000010">
    <property type="protein sequence ID" value="MBB6501608.1"/>
    <property type="molecule type" value="Genomic_DNA"/>
</dbReference>
<keyword evidence="1" id="KW-0472">Membrane</keyword>
<keyword evidence="1" id="KW-1133">Transmembrane helix</keyword>
<comment type="caution">
    <text evidence="2">The sequence shown here is derived from an EMBL/GenBank/DDBJ whole genome shotgun (WGS) entry which is preliminary data.</text>
</comment>
<evidence type="ECO:0000313" key="3">
    <source>
        <dbReference type="Proteomes" id="UP000521017"/>
    </source>
</evidence>
<organism evidence="2 3">
    <name type="scientific">Pedobacter cryoconitis</name>
    <dbReference type="NCBI Taxonomy" id="188932"/>
    <lineage>
        <taxon>Bacteria</taxon>
        <taxon>Pseudomonadati</taxon>
        <taxon>Bacteroidota</taxon>
        <taxon>Sphingobacteriia</taxon>
        <taxon>Sphingobacteriales</taxon>
        <taxon>Sphingobacteriaceae</taxon>
        <taxon>Pedobacter</taxon>
    </lineage>
</organism>
<name>A0A7X0J658_9SPHI</name>